<dbReference type="InterPro" id="IPR010323">
    <property type="entry name" value="DUF924"/>
</dbReference>
<dbReference type="EMBL" id="JAFKGL010000033">
    <property type="protein sequence ID" value="MBN9413678.1"/>
    <property type="molecule type" value="Genomic_DNA"/>
</dbReference>
<reference evidence="1" key="1">
    <citation type="submission" date="2021-02" db="EMBL/GenBank/DDBJ databases">
        <title>Thiocyanate and organic carbon inputs drive convergent selection for specific autotrophic Afipia and Thiobacillus strains within complex microbiomes.</title>
        <authorList>
            <person name="Huddy R.J."/>
            <person name="Sachdeva R."/>
            <person name="Kadzinga F."/>
            <person name="Kantor R.S."/>
            <person name="Harrison S.T.L."/>
            <person name="Banfield J.F."/>
        </authorList>
    </citation>
    <scope>NUCLEOTIDE SEQUENCE</scope>
    <source>
        <strain evidence="1">SCN18_10_11_15_R4_P_38_20</strain>
    </source>
</reference>
<dbReference type="SUPFAM" id="SSF48452">
    <property type="entry name" value="TPR-like"/>
    <property type="match status" value="1"/>
</dbReference>
<dbReference type="AlphaFoldDB" id="A0A8J7PN35"/>
<dbReference type="Proteomes" id="UP000664414">
    <property type="component" value="Unassembled WGS sequence"/>
</dbReference>
<sequence length="46" mass="5680">MQNTSAQLLHFWFHDLTPNQWWKKDPALDQLIRKKYHHLHQQAIKS</sequence>
<dbReference type="Gene3D" id="1.20.58.320">
    <property type="entry name" value="TPR-like"/>
    <property type="match status" value="1"/>
</dbReference>
<name>A0A8J7PN35_9PROT</name>
<evidence type="ECO:0000313" key="2">
    <source>
        <dbReference type="Proteomes" id="UP000664414"/>
    </source>
</evidence>
<organism evidence="1 2">
    <name type="scientific">Candidatus Paracaedimonas acanthamoebae</name>
    <dbReference type="NCBI Taxonomy" id="244581"/>
    <lineage>
        <taxon>Bacteria</taxon>
        <taxon>Pseudomonadati</taxon>
        <taxon>Pseudomonadota</taxon>
        <taxon>Alphaproteobacteria</taxon>
        <taxon>Holosporales</taxon>
        <taxon>Caedimonadaceae</taxon>
        <taxon>Candidatus Paracaedimonas</taxon>
    </lineage>
</organism>
<dbReference type="Pfam" id="PF06041">
    <property type="entry name" value="DUF924"/>
    <property type="match status" value="1"/>
</dbReference>
<evidence type="ECO:0000313" key="1">
    <source>
        <dbReference type="EMBL" id="MBN9413678.1"/>
    </source>
</evidence>
<dbReference type="InterPro" id="IPR011990">
    <property type="entry name" value="TPR-like_helical_dom_sf"/>
</dbReference>
<proteinExistence type="predicted"/>
<gene>
    <name evidence="1" type="ORF">J0H12_07160</name>
</gene>
<protein>
    <submittedName>
        <fullName evidence="1">DUF924 family protein</fullName>
    </submittedName>
</protein>
<accession>A0A8J7PN35</accession>
<comment type="caution">
    <text evidence="1">The sequence shown here is derived from an EMBL/GenBank/DDBJ whole genome shotgun (WGS) entry which is preliminary data.</text>
</comment>